<comment type="caution">
    <text evidence="1">The sequence shown here is derived from an EMBL/GenBank/DDBJ whole genome shotgun (WGS) entry which is preliminary data.</text>
</comment>
<dbReference type="RefSeq" id="WP_171682375.1">
    <property type="nucleotide sequence ID" value="NZ_WHNZ01000013.1"/>
</dbReference>
<sequence>MSKLIKPNFKLVKQFVRGKTLEEIVGYNFRNERESAIFTSGIIGFKEYKIDSSKFDCDRTELTMSIWCLLLENGQNVREVLGYEGRKISYINKVGDLEHVETDTINSIETDLNIFIRKLLNSKFKKSWFDLYTHDYRIENGGLVPGIKKQMLSSNDRDLWFIANYDEIINEEILTSVETEILQALIDWSNYIHTIGNFMIGPVGFNFKSSVPKAKSKCGKDQIDLFLENVKSDSTYTIWQKELSSYNDINMIDVYFEGNKLTDWNEVAVKELRTGELAHWINNIVFLIQERGEMLAARLLTIINR</sequence>
<proteinExistence type="predicted"/>
<protein>
    <submittedName>
        <fullName evidence="1">Uncharacterized protein</fullName>
    </submittedName>
</protein>
<dbReference type="Proteomes" id="UP000618579">
    <property type="component" value="Unassembled WGS sequence"/>
</dbReference>
<evidence type="ECO:0000313" key="1">
    <source>
        <dbReference type="EMBL" id="NOU99497.1"/>
    </source>
</evidence>
<dbReference type="EMBL" id="WHNZ01000013">
    <property type="protein sequence ID" value="NOU99497.1"/>
    <property type="molecule type" value="Genomic_DNA"/>
</dbReference>
<evidence type="ECO:0000313" key="2">
    <source>
        <dbReference type="Proteomes" id="UP000618579"/>
    </source>
</evidence>
<organism evidence="1 2">
    <name type="scientific">Paenibacillus planticolens</name>
    <dbReference type="NCBI Taxonomy" id="2654976"/>
    <lineage>
        <taxon>Bacteria</taxon>
        <taxon>Bacillati</taxon>
        <taxon>Bacillota</taxon>
        <taxon>Bacilli</taxon>
        <taxon>Bacillales</taxon>
        <taxon>Paenibacillaceae</taxon>
        <taxon>Paenibacillus</taxon>
    </lineage>
</organism>
<name>A0ABX1ZJ84_9BACL</name>
<gene>
    <name evidence="1" type="ORF">GC097_05585</name>
</gene>
<keyword evidence="2" id="KW-1185">Reference proteome</keyword>
<accession>A0ABX1ZJ84</accession>
<reference evidence="1 2" key="1">
    <citation type="submission" date="2019-10" db="EMBL/GenBank/DDBJ databases">
        <title>Description of Paenibacillus pedi sp. nov.</title>
        <authorList>
            <person name="Carlier A."/>
            <person name="Qi S."/>
        </authorList>
    </citation>
    <scope>NUCLEOTIDE SEQUENCE [LARGE SCALE GENOMIC DNA]</scope>
    <source>
        <strain evidence="1 2">LMG 31457</strain>
    </source>
</reference>